<accession>A0A943HGY2</accession>
<evidence type="ECO:0008006" key="4">
    <source>
        <dbReference type="Google" id="ProtNLM"/>
    </source>
</evidence>
<dbReference type="AlphaFoldDB" id="A0A943HGY2"/>
<evidence type="ECO:0000313" key="2">
    <source>
        <dbReference type="EMBL" id="MBS5331309.1"/>
    </source>
</evidence>
<organism evidence="2 3">
    <name type="scientific">Subdoligranulum variabile</name>
    <dbReference type="NCBI Taxonomy" id="214851"/>
    <lineage>
        <taxon>Bacteria</taxon>
        <taxon>Bacillati</taxon>
        <taxon>Bacillota</taxon>
        <taxon>Clostridia</taxon>
        <taxon>Eubacteriales</taxon>
        <taxon>Oscillospiraceae</taxon>
        <taxon>Subdoligranulum</taxon>
    </lineage>
</organism>
<protein>
    <recommendedName>
        <fullName evidence="4">Rho termination factor N-terminal domain-containing protein</fullName>
    </recommendedName>
</protein>
<reference evidence="2" key="1">
    <citation type="submission" date="2021-02" db="EMBL/GenBank/DDBJ databases">
        <title>Infant gut strain persistence is associated with maternal origin, phylogeny, and functional potential including surface adhesion and iron acquisition.</title>
        <authorList>
            <person name="Lou Y.C."/>
        </authorList>
    </citation>
    <scope>NUCLEOTIDE SEQUENCE</scope>
    <source>
        <strain evidence="2">L3_101_000M1_dasL3_101_000M1_concoct_87</strain>
    </source>
</reference>
<dbReference type="EMBL" id="JAGZGG010000003">
    <property type="protein sequence ID" value="MBS5331309.1"/>
    <property type="molecule type" value="Genomic_DNA"/>
</dbReference>
<comment type="caution">
    <text evidence="2">The sequence shown here is derived from an EMBL/GenBank/DDBJ whole genome shotgun (WGS) entry which is preliminary data.</text>
</comment>
<name>A0A943HGY2_9FIRM</name>
<proteinExistence type="predicted"/>
<dbReference type="Proteomes" id="UP000759273">
    <property type="component" value="Unassembled WGS sequence"/>
</dbReference>
<evidence type="ECO:0000256" key="1">
    <source>
        <dbReference type="SAM" id="MobiDB-lite"/>
    </source>
</evidence>
<sequence length="146" mass="14938">MKVKIICGSYGYRTKYGVKPVMLGDTCEVDGMEAGRLVGLGVAEIVDAPAAPASSAAAPASSAAEQEYNDTPAEKSATEKPAAAHLVPGDLADMTVANLKKMAADMGIDTKALKTKDALIQAICAEEVYPGEPMDGPDLGAEAPVV</sequence>
<feature type="region of interest" description="Disordered" evidence="1">
    <location>
        <begin position="54"/>
        <end position="84"/>
    </location>
</feature>
<feature type="compositionally biased region" description="Low complexity" evidence="1">
    <location>
        <begin position="54"/>
        <end position="64"/>
    </location>
</feature>
<gene>
    <name evidence="2" type="ORF">KHY36_02115</name>
</gene>
<evidence type="ECO:0000313" key="3">
    <source>
        <dbReference type="Proteomes" id="UP000759273"/>
    </source>
</evidence>